<dbReference type="InterPro" id="IPR003439">
    <property type="entry name" value="ABC_transporter-like_ATP-bd"/>
</dbReference>
<dbReference type="Pfam" id="PF00005">
    <property type="entry name" value="ABC_tran"/>
    <property type="match status" value="1"/>
</dbReference>
<organism evidence="9 10">
    <name type="scientific">Clostridium thermosuccinogenes</name>
    <dbReference type="NCBI Taxonomy" id="84032"/>
    <lineage>
        <taxon>Bacteria</taxon>
        <taxon>Bacillati</taxon>
        <taxon>Bacillota</taxon>
        <taxon>Clostridia</taxon>
        <taxon>Eubacteriales</taxon>
        <taxon>Clostridiaceae</taxon>
        <taxon>Clostridium</taxon>
    </lineage>
</organism>
<feature type="transmembrane region" description="Helical" evidence="7">
    <location>
        <begin position="21"/>
        <end position="44"/>
    </location>
</feature>
<dbReference type="InterPro" id="IPR017871">
    <property type="entry name" value="ABC_transporter-like_CS"/>
</dbReference>
<dbReference type="OrthoDB" id="1699242at2"/>
<protein>
    <recommendedName>
        <fullName evidence="8">ABC transporter domain-containing protein</fullName>
    </recommendedName>
</protein>
<keyword evidence="10" id="KW-1185">Reference proteome</keyword>
<evidence type="ECO:0000256" key="5">
    <source>
        <dbReference type="ARBA" id="ARBA00022989"/>
    </source>
</evidence>
<dbReference type="SUPFAM" id="SSF52540">
    <property type="entry name" value="P-loop containing nucleoside triphosphate hydrolases"/>
    <property type="match status" value="1"/>
</dbReference>
<accession>A0A2K2FPH3</accession>
<dbReference type="PANTHER" id="PTHR24221">
    <property type="entry name" value="ATP-BINDING CASSETTE SUB-FAMILY B"/>
    <property type="match status" value="1"/>
</dbReference>
<dbReference type="GO" id="GO:0005524">
    <property type="term" value="F:ATP binding"/>
    <property type="evidence" value="ECO:0007669"/>
    <property type="project" value="UniProtKB-KW"/>
</dbReference>
<evidence type="ECO:0000256" key="1">
    <source>
        <dbReference type="ARBA" id="ARBA00004651"/>
    </source>
</evidence>
<dbReference type="GO" id="GO:0034040">
    <property type="term" value="F:ATPase-coupled lipid transmembrane transporter activity"/>
    <property type="evidence" value="ECO:0007669"/>
    <property type="project" value="TreeGrafter"/>
</dbReference>
<sequence length="598" mass="68435">MRRIVKVYRNLLGIMYSERPFIIFLTIVTAMLSGASNPIFVWVNRQVLNLGMDVAAGKIAFSEYMPYLVLFVACALLPQLFSMLLWTYIDPACELILRTAYKGRMMQKLKRMRYEHLESQASMEIIDKAYDRAEIAAQHLFPKYMYNAITSFVAVAGILYQFGVVRWWLPITLIAPFVLETYLSYINHFNIYEEMETYWKREREYEILGDMLKSREYVKENRLFGSSDFLINTYKSRLNGRNREYERYYFMYLKKHFTSQNISRFAQIGNALLLLWIYSQGGIDIGQLIALTLSIFTSLWNSLREYTYIFQGTGYHIKAFEYYEKYFNLSEDSYGKMDEMPEDTSIEFDNVCFTYPGTDKQILHNLSFTIKSGEKVSIVGENGEGKTTMVKLLLGLFQPDSGQIRVGGRPLSDYSQSVRERLFGPVFQDFAKYSISLNENIGVGDMDKINDKFAIDAAMKKAKVDVFASKLAEGGDTLLGRDFEGGVDISGGQWQRVAIARAFMGDKPILILDEPTSQLDPMAESELYSEFAEMSAGKTAIFITHRLGSTMITERILVISGGKVVQSGSHAELMAQGGLYADMFNSQKQWYVKNGEVA</sequence>
<proteinExistence type="predicted"/>
<dbReference type="GO" id="GO:0016887">
    <property type="term" value="F:ATP hydrolysis activity"/>
    <property type="evidence" value="ECO:0007669"/>
    <property type="project" value="InterPro"/>
</dbReference>
<keyword evidence="2 7" id="KW-0812">Transmembrane</keyword>
<dbReference type="EMBL" id="NIOJ01000008">
    <property type="protein sequence ID" value="PNU00676.1"/>
    <property type="molecule type" value="Genomic_DNA"/>
</dbReference>
<feature type="transmembrane region" description="Helical" evidence="7">
    <location>
        <begin position="144"/>
        <end position="162"/>
    </location>
</feature>
<dbReference type="SUPFAM" id="SSF90123">
    <property type="entry name" value="ABC transporter transmembrane region"/>
    <property type="match status" value="1"/>
</dbReference>
<dbReference type="InterPro" id="IPR027417">
    <property type="entry name" value="P-loop_NTPase"/>
</dbReference>
<keyword evidence="6 7" id="KW-0472">Membrane</keyword>
<evidence type="ECO:0000256" key="3">
    <source>
        <dbReference type="ARBA" id="ARBA00022741"/>
    </source>
</evidence>
<evidence type="ECO:0000256" key="4">
    <source>
        <dbReference type="ARBA" id="ARBA00022840"/>
    </source>
</evidence>
<feature type="transmembrane region" description="Helical" evidence="7">
    <location>
        <begin position="64"/>
        <end position="89"/>
    </location>
</feature>
<dbReference type="AlphaFoldDB" id="A0A2K2FPH3"/>
<evidence type="ECO:0000313" key="10">
    <source>
        <dbReference type="Proteomes" id="UP000236151"/>
    </source>
</evidence>
<comment type="caution">
    <text evidence="9">The sequence shown here is derived from an EMBL/GenBank/DDBJ whole genome shotgun (WGS) entry which is preliminary data.</text>
</comment>
<evidence type="ECO:0000256" key="6">
    <source>
        <dbReference type="ARBA" id="ARBA00023136"/>
    </source>
</evidence>
<evidence type="ECO:0000256" key="2">
    <source>
        <dbReference type="ARBA" id="ARBA00022692"/>
    </source>
</evidence>
<dbReference type="InterPro" id="IPR003593">
    <property type="entry name" value="AAA+_ATPase"/>
</dbReference>
<dbReference type="PANTHER" id="PTHR24221:SF646">
    <property type="entry name" value="HAEMOLYSIN SECRETION ATP-BINDING PROTEIN"/>
    <property type="match status" value="1"/>
</dbReference>
<keyword evidence="3" id="KW-0547">Nucleotide-binding</keyword>
<dbReference type="PROSITE" id="PS00211">
    <property type="entry name" value="ABC_TRANSPORTER_1"/>
    <property type="match status" value="1"/>
</dbReference>
<dbReference type="Gene3D" id="1.20.1560.10">
    <property type="entry name" value="ABC transporter type 1, transmembrane domain"/>
    <property type="match status" value="1"/>
</dbReference>
<evidence type="ECO:0000259" key="8">
    <source>
        <dbReference type="PROSITE" id="PS50893"/>
    </source>
</evidence>
<evidence type="ECO:0000313" key="9">
    <source>
        <dbReference type="EMBL" id="PNU00676.1"/>
    </source>
</evidence>
<keyword evidence="5 7" id="KW-1133">Transmembrane helix</keyword>
<dbReference type="PROSITE" id="PS50893">
    <property type="entry name" value="ABC_TRANSPORTER_2"/>
    <property type="match status" value="1"/>
</dbReference>
<reference evidence="9 10" key="1">
    <citation type="submission" date="2017-06" db="EMBL/GenBank/DDBJ databases">
        <title>Investigating the central metabolism of Clostridium thermosuccinogenes.</title>
        <authorList>
            <person name="Koendjbiharie J.G."/>
            <person name="van Kranenburg R."/>
        </authorList>
    </citation>
    <scope>NUCLEOTIDE SEQUENCE [LARGE SCALE GENOMIC DNA]</scope>
    <source>
        <strain evidence="9 10">DSM 5806</strain>
    </source>
</reference>
<keyword evidence="4" id="KW-0067">ATP-binding</keyword>
<dbReference type="Gene3D" id="3.40.50.300">
    <property type="entry name" value="P-loop containing nucleotide triphosphate hydrolases"/>
    <property type="match status" value="1"/>
</dbReference>
<dbReference type="GO" id="GO:0005886">
    <property type="term" value="C:plasma membrane"/>
    <property type="evidence" value="ECO:0007669"/>
    <property type="project" value="UniProtKB-SubCell"/>
</dbReference>
<name>A0A2K2FPH3_9CLOT</name>
<dbReference type="KEGG" id="cthd:CDO33_07880"/>
<dbReference type="InterPro" id="IPR036640">
    <property type="entry name" value="ABC1_TM_sf"/>
</dbReference>
<dbReference type="InterPro" id="IPR039421">
    <property type="entry name" value="Type_1_exporter"/>
</dbReference>
<dbReference type="Proteomes" id="UP000236151">
    <property type="component" value="Unassembled WGS sequence"/>
</dbReference>
<feature type="domain" description="ABC transporter" evidence="8">
    <location>
        <begin position="346"/>
        <end position="586"/>
    </location>
</feature>
<evidence type="ECO:0000256" key="7">
    <source>
        <dbReference type="SAM" id="Phobius"/>
    </source>
</evidence>
<comment type="subcellular location">
    <subcellularLocation>
        <location evidence="1">Cell membrane</location>
        <topology evidence="1">Multi-pass membrane protein</topology>
    </subcellularLocation>
</comment>
<gene>
    <name evidence="9" type="ORF">CDQ84_05380</name>
</gene>
<dbReference type="SMART" id="SM00382">
    <property type="entry name" value="AAA"/>
    <property type="match status" value="1"/>
</dbReference>
<dbReference type="RefSeq" id="WP_103080705.1">
    <property type="nucleotide sequence ID" value="NZ_CP021850.1"/>
</dbReference>